<protein>
    <submittedName>
        <fullName evidence="2">Uncharacterized protein</fullName>
    </submittedName>
</protein>
<name>G3IKH8_CRIGR</name>
<feature type="compositionally biased region" description="Low complexity" evidence="1">
    <location>
        <begin position="55"/>
        <end position="66"/>
    </location>
</feature>
<evidence type="ECO:0000313" key="2">
    <source>
        <dbReference type="EMBL" id="EGW07212.1"/>
    </source>
</evidence>
<dbReference type="AlphaFoldDB" id="G3IKH8"/>
<organism evidence="2 3">
    <name type="scientific">Cricetulus griseus</name>
    <name type="common">Chinese hamster</name>
    <name type="synonym">Cricetulus barabensis griseus</name>
    <dbReference type="NCBI Taxonomy" id="10029"/>
    <lineage>
        <taxon>Eukaryota</taxon>
        <taxon>Metazoa</taxon>
        <taxon>Chordata</taxon>
        <taxon>Craniata</taxon>
        <taxon>Vertebrata</taxon>
        <taxon>Euteleostomi</taxon>
        <taxon>Mammalia</taxon>
        <taxon>Eutheria</taxon>
        <taxon>Euarchontoglires</taxon>
        <taxon>Glires</taxon>
        <taxon>Rodentia</taxon>
        <taxon>Myomorpha</taxon>
        <taxon>Muroidea</taxon>
        <taxon>Cricetidae</taxon>
        <taxon>Cricetinae</taxon>
        <taxon>Cricetulus</taxon>
    </lineage>
</organism>
<evidence type="ECO:0000256" key="1">
    <source>
        <dbReference type="SAM" id="MobiDB-lite"/>
    </source>
</evidence>
<proteinExistence type="predicted"/>
<feature type="region of interest" description="Disordered" evidence="1">
    <location>
        <begin position="55"/>
        <end position="91"/>
    </location>
</feature>
<sequence length="91" mass="9445">MSVSQQPHPDAPHPDAGSPAEPWPSYRVWQLGRPGPKVNHLLGGVHGAEATAGEVAGAETTRTARVSGCRDGAGPSPQSRRLIGPLSQATY</sequence>
<dbReference type="InParanoid" id="G3IKH8"/>
<dbReference type="EMBL" id="JH003623">
    <property type="protein sequence ID" value="EGW07212.1"/>
    <property type="molecule type" value="Genomic_DNA"/>
</dbReference>
<accession>G3IKH8</accession>
<dbReference type="Proteomes" id="UP000001075">
    <property type="component" value="Unassembled WGS sequence"/>
</dbReference>
<gene>
    <name evidence="2" type="ORF">I79_024381</name>
</gene>
<feature type="region of interest" description="Disordered" evidence="1">
    <location>
        <begin position="1"/>
        <end position="26"/>
    </location>
</feature>
<reference evidence="3" key="1">
    <citation type="journal article" date="2011" name="Nat. Biotechnol.">
        <title>The genomic sequence of the Chinese hamster ovary (CHO)-K1 cell line.</title>
        <authorList>
            <person name="Xu X."/>
            <person name="Nagarajan H."/>
            <person name="Lewis N.E."/>
            <person name="Pan S."/>
            <person name="Cai Z."/>
            <person name="Liu X."/>
            <person name="Chen W."/>
            <person name="Xie M."/>
            <person name="Wang W."/>
            <person name="Hammond S."/>
            <person name="Andersen M.R."/>
            <person name="Neff N."/>
            <person name="Passarelli B."/>
            <person name="Koh W."/>
            <person name="Fan H.C."/>
            <person name="Wang J."/>
            <person name="Gui Y."/>
            <person name="Lee K.H."/>
            <person name="Betenbaugh M.J."/>
            <person name="Quake S.R."/>
            <person name="Famili I."/>
            <person name="Palsson B.O."/>
            <person name="Wang J."/>
        </authorList>
    </citation>
    <scope>NUCLEOTIDE SEQUENCE [LARGE SCALE GENOMIC DNA]</scope>
    <source>
        <strain evidence="3">CHO K1 cell line</strain>
    </source>
</reference>
<evidence type="ECO:0000313" key="3">
    <source>
        <dbReference type="Proteomes" id="UP000001075"/>
    </source>
</evidence>